<accession>A0A8J2NS79</accession>
<reference evidence="2" key="1">
    <citation type="submission" date="2021-06" db="EMBL/GenBank/DDBJ databases">
        <authorList>
            <person name="Hodson N. C."/>
            <person name="Mongue J. A."/>
            <person name="Jaron S. K."/>
        </authorList>
    </citation>
    <scope>NUCLEOTIDE SEQUENCE</scope>
</reference>
<keyword evidence="3" id="KW-1185">Reference proteome</keyword>
<dbReference type="OrthoDB" id="1434354at2759"/>
<dbReference type="InterPro" id="IPR001251">
    <property type="entry name" value="CRAL-TRIO_dom"/>
</dbReference>
<feature type="transmembrane region" description="Helical" evidence="1">
    <location>
        <begin position="12"/>
        <end position="31"/>
    </location>
</feature>
<keyword evidence="1" id="KW-0812">Transmembrane</keyword>
<evidence type="ECO:0000256" key="1">
    <source>
        <dbReference type="SAM" id="Phobius"/>
    </source>
</evidence>
<gene>
    <name evidence="2" type="ORF">AFUS01_LOCUS8646</name>
</gene>
<proteinExistence type="predicted"/>
<dbReference type="EMBL" id="CAJVCH010060361">
    <property type="protein sequence ID" value="CAG7719313.1"/>
    <property type="molecule type" value="Genomic_DNA"/>
</dbReference>
<dbReference type="Proteomes" id="UP000708208">
    <property type="component" value="Unassembled WGS sequence"/>
</dbReference>
<comment type="caution">
    <text evidence="2">The sequence shown here is derived from an EMBL/GenBank/DDBJ whole genome shotgun (WGS) entry which is preliminary data.</text>
</comment>
<evidence type="ECO:0000313" key="3">
    <source>
        <dbReference type="Proteomes" id="UP000708208"/>
    </source>
</evidence>
<dbReference type="CDD" id="cd00170">
    <property type="entry name" value="SEC14"/>
    <property type="match status" value="1"/>
</dbReference>
<protein>
    <submittedName>
        <fullName evidence="2">Uncharacterized protein</fullName>
    </submittedName>
</protein>
<keyword evidence="1" id="KW-1133">Transmembrane helix</keyword>
<name>A0A8J2NS79_9HEXA</name>
<feature type="non-terminal residue" evidence="2">
    <location>
        <position position="1"/>
    </location>
</feature>
<keyword evidence="1" id="KW-0472">Membrane</keyword>
<dbReference type="AlphaFoldDB" id="A0A8J2NS79"/>
<organism evidence="2 3">
    <name type="scientific">Allacma fusca</name>
    <dbReference type="NCBI Taxonomy" id="39272"/>
    <lineage>
        <taxon>Eukaryota</taxon>
        <taxon>Metazoa</taxon>
        <taxon>Ecdysozoa</taxon>
        <taxon>Arthropoda</taxon>
        <taxon>Hexapoda</taxon>
        <taxon>Collembola</taxon>
        <taxon>Symphypleona</taxon>
        <taxon>Sminthuridae</taxon>
        <taxon>Allacma</taxon>
    </lineage>
</organism>
<sequence length="215" mass="24259">FNFPVHADYLRSLIIIIFRVVVINYITAVITTGTETHISQSSSDRVSTAESQVDKEKVQNAVLERWKAPKEITDKFPYYVSGFDFDGRPVFIMEIGKWPIRYIVEKGGQDVKNLDSLTQLVHAPTLQYILRHFASFQRIQDSFAYGYYVNVNAVASQFITMAKPLLGSALERVEISGTQKSSWIPKLLRTISADQLPPWYGGAATDQFKPVAAYG</sequence>
<evidence type="ECO:0000313" key="2">
    <source>
        <dbReference type="EMBL" id="CAG7719313.1"/>
    </source>
</evidence>